<feature type="transmembrane region" description="Helical" evidence="1">
    <location>
        <begin position="12"/>
        <end position="32"/>
    </location>
</feature>
<evidence type="ECO:0000256" key="1">
    <source>
        <dbReference type="SAM" id="Phobius"/>
    </source>
</evidence>
<proteinExistence type="predicted"/>
<dbReference type="STRING" id="267850.ADINL_2016"/>
<keyword evidence="3" id="KW-1185">Reference proteome</keyword>
<keyword evidence="1" id="KW-1133">Transmembrane helix</keyword>
<organism evidence="2 3">
    <name type="scientific">Nitrincola lacisaponensis</name>
    <dbReference type="NCBI Taxonomy" id="267850"/>
    <lineage>
        <taxon>Bacteria</taxon>
        <taxon>Pseudomonadati</taxon>
        <taxon>Pseudomonadota</taxon>
        <taxon>Gammaproteobacteria</taxon>
        <taxon>Oceanospirillales</taxon>
        <taxon>Oceanospirillaceae</taxon>
        <taxon>Nitrincola</taxon>
    </lineage>
</organism>
<keyword evidence="1" id="KW-0472">Membrane</keyword>
<dbReference type="InterPro" id="IPR032314">
    <property type="entry name" value="DUF4845"/>
</dbReference>
<dbReference type="Proteomes" id="UP000027318">
    <property type="component" value="Unassembled WGS sequence"/>
</dbReference>
<gene>
    <name evidence="2" type="ORF">ADINL_2016</name>
</gene>
<dbReference type="AlphaFoldDB" id="A0A063Y4Y0"/>
<evidence type="ECO:0008006" key="4">
    <source>
        <dbReference type="Google" id="ProtNLM"/>
    </source>
</evidence>
<comment type="caution">
    <text evidence="2">The sequence shown here is derived from an EMBL/GenBank/DDBJ whole genome shotgun (WGS) entry which is preliminary data.</text>
</comment>
<dbReference type="OrthoDB" id="6078083at2"/>
<keyword evidence="1" id="KW-0812">Transmembrane</keyword>
<protein>
    <recommendedName>
        <fullName evidence="4">DUF4845 domain-containing protein</fullName>
    </recommendedName>
</protein>
<dbReference type="Pfam" id="PF16137">
    <property type="entry name" value="DUF4845"/>
    <property type="match status" value="1"/>
</dbReference>
<evidence type="ECO:0000313" key="3">
    <source>
        <dbReference type="Proteomes" id="UP000027318"/>
    </source>
</evidence>
<reference evidence="2 3" key="1">
    <citation type="journal article" date="2005" name="Int. J. Syst. Evol. Microbiol.">
        <title>Nitrincola lacisaponensis gen. nov., sp. nov., a novel alkaliphilic bacterium isolated from an alkaline, saline lake.</title>
        <authorList>
            <person name="Dimitriu P.A."/>
            <person name="Shukla S.K."/>
            <person name="Conradt J."/>
            <person name="Marquez M.C."/>
            <person name="Ventosa A."/>
            <person name="Maglia A."/>
            <person name="Peyton B.M."/>
            <person name="Pinkart H.C."/>
            <person name="Mormile M.R."/>
        </authorList>
    </citation>
    <scope>NUCLEOTIDE SEQUENCE [LARGE SCALE GENOMIC DNA]</scope>
    <source>
        <strain evidence="2 3">4CA</strain>
    </source>
</reference>
<accession>A0A063Y4Y0</accession>
<name>A0A063Y4Y0_9GAMM</name>
<dbReference type="RefSeq" id="WP_036547283.1">
    <property type="nucleotide sequence ID" value="NZ_JBKBNO010000009.1"/>
</dbReference>
<dbReference type="EMBL" id="JMSZ01000030">
    <property type="protein sequence ID" value="KDE39562.1"/>
    <property type="molecule type" value="Genomic_DNA"/>
</dbReference>
<sequence>MEHHASHRQAGASFFGVLSILIVLGVVLTVAFKLFTPYWEYRTITSVVKATTEDREELARPIAQIRTNLDRRFHINQVSLPDRDALTITEDAGMIFFNLDYEVRVPMFGNVDAVIMFQDSYEARKP</sequence>
<evidence type="ECO:0000313" key="2">
    <source>
        <dbReference type="EMBL" id="KDE39562.1"/>
    </source>
</evidence>